<feature type="region of interest" description="Disordered" evidence="3">
    <location>
        <begin position="244"/>
        <end position="345"/>
    </location>
</feature>
<dbReference type="GO" id="GO:0003677">
    <property type="term" value="F:DNA binding"/>
    <property type="evidence" value="ECO:0007669"/>
    <property type="project" value="InterPro"/>
</dbReference>
<dbReference type="SMART" id="SM00470">
    <property type="entry name" value="ParB"/>
    <property type="match status" value="1"/>
</dbReference>
<comment type="similarity">
    <text evidence="1">Belongs to the ParB family.</text>
</comment>
<dbReference type="PANTHER" id="PTHR33375">
    <property type="entry name" value="CHROMOSOME-PARTITIONING PROTEIN PARB-RELATED"/>
    <property type="match status" value="1"/>
</dbReference>
<dbReference type="GO" id="GO:0045881">
    <property type="term" value="P:positive regulation of sporulation resulting in formation of a cellular spore"/>
    <property type="evidence" value="ECO:0007669"/>
    <property type="project" value="TreeGrafter"/>
</dbReference>
<dbReference type="Gene3D" id="3.90.1530.30">
    <property type="match status" value="1"/>
</dbReference>
<dbReference type="NCBIfam" id="TIGR00180">
    <property type="entry name" value="parB_part"/>
    <property type="match status" value="1"/>
</dbReference>
<organism evidence="5 6">
    <name type="scientific">Streptomyces capitiformicae</name>
    <dbReference type="NCBI Taxonomy" id="2014920"/>
    <lineage>
        <taxon>Bacteria</taxon>
        <taxon>Bacillati</taxon>
        <taxon>Actinomycetota</taxon>
        <taxon>Actinomycetes</taxon>
        <taxon>Kitasatosporales</taxon>
        <taxon>Streptomycetaceae</taxon>
        <taxon>Streptomyces</taxon>
    </lineage>
</organism>
<dbReference type="Pfam" id="PF02195">
    <property type="entry name" value="ParB_N"/>
    <property type="match status" value="1"/>
</dbReference>
<evidence type="ECO:0000313" key="5">
    <source>
        <dbReference type="EMBL" id="GHE34279.1"/>
    </source>
</evidence>
<keyword evidence="2" id="KW-0159">Chromosome partition</keyword>
<dbReference type="AlphaFoldDB" id="A0A919DBA0"/>
<dbReference type="SUPFAM" id="SSF110849">
    <property type="entry name" value="ParB/Sulfiredoxin"/>
    <property type="match status" value="1"/>
</dbReference>
<feature type="compositionally biased region" description="Basic and acidic residues" evidence="3">
    <location>
        <begin position="322"/>
        <end position="345"/>
    </location>
</feature>
<dbReference type="PANTHER" id="PTHR33375:SF1">
    <property type="entry name" value="CHROMOSOME-PARTITIONING PROTEIN PARB-RELATED"/>
    <property type="match status" value="1"/>
</dbReference>
<name>A0A919DBA0_9ACTN</name>
<sequence>MSGPLPRPARKSTKPVQTKPSARGALYEDKVRSGDRFELPLTSLCPNPFNKRQMKGIPELAATIQEVGLLQDIAHIRADVWLKQYPETRDKITADNVILFGEHRWRAFQLLERPTIPSVLRDDKVQEARLITLIENLRRAQLSVMEEAEHYQALREEGLSYEQIAEKVGETAEGSISKGTVWKRVQLLKLDPAVLEQLHKGKLAISSAEKLLTFTDPADQRDALALIQDGVLAAAAQAQILARKKEPKEQAGGLPAQPSAAAVSSGNADAPAQPSGSAASTATKGELAVSNENDASGQAAATGSPAAVSNGNGNPVPPRQRQKNDDSKPTADQYEQDRATAAADRDAACQHLVETVDLTKPETHEMLIRVLTAAALAPPQQGPAQQRALAWLRRVGRQQLEESRAGAYYSAVLESGDEDLLRLAAFASALATCELRTSSRRQSWGPIESGHVRFLQHYAKYVPETEWEKKEMGLLTTGGSR</sequence>
<dbReference type="SUPFAM" id="SSF109709">
    <property type="entry name" value="KorB DNA-binding domain-like"/>
    <property type="match status" value="1"/>
</dbReference>
<gene>
    <name evidence="5" type="ORF">GCM10017771_51780</name>
</gene>
<accession>A0A919DBA0</accession>
<evidence type="ECO:0000259" key="4">
    <source>
        <dbReference type="SMART" id="SM00470"/>
    </source>
</evidence>
<dbReference type="GO" id="GO:0007059">
    <property type="term" value="P:chromosome segregation"/>
    <property type="evidence" value="ECO:0007669"/>
    <property type="project" value="UniProtKB-KW"/>
</dbReference>
<feature type="domain" description="ParB-like N-terminal" evidence="4">
    <location>
        <begin position="37"/>
        <end position="137"/>
    </location>
</feature>
<reference evidence="5" key="2">
    <citation type="submission" date="2020-09" db="EMBL/GenBank/DDBJ databases">
        <authorList>
            <person name="Sun Q."/>
            <person name="Zhou Y."/>
        </authorList>
    </citation>
    <scope>NUCLEOTIDE SEQUENCE</scope>
    <source>
        <strain evidence="5">CGMCC 4.7403</strain>
    </source>
</reference>
<dbReference type="InterPro" id="IPR050336">
    <property type="entry name" value="Chromosome_partition/occlusion"/>
</dbReference>
<dbReference type="InterPro" id="IPR004437">
    <property type="entry name" value="ParB/RepB/Spo0J"/>
</dbReference>
<dbReference type="Proteomes" id="UP000603227">
    <property type="component" value="Unassembled WGS sequence"/>
</dbReference>
<dbReference type="InterPro" id="IPR003115">
    <property type="entry name" value="ParB_N"/>
</dbReference>
<evidence type="ECO:0000256" key="1">
    <source>
        <dbReference type="ARBA" id="ARBA00006295"/>
    </source>
</evidence>
<dbReference type="InterPro" id="IPR041468">
    <property type="entry name" value="HTH_ParB/Spo0J"/>
</dbReference>
<evidence type="ECO:0000256" key="3">
    <source>
        <dbReference type="SAM" id="MobiDB-lite"/>
    </source>
</evidence>
<dbReference type="EMBL" id="BNAT01000019">
    <property type="protein sequence ID" value="GHE34279.1"/>
    <property type="molecule type" value="Genomic_DNA"/>
</dbReference>
<dbReference type="Gene3D" id="1.10.10.2830">
    <property type="match status" value="1"/>
</dbReference>
<keyword evidence="6" id="KW-1185">Reference proteome</keyword>
<feature type="compositionally biased region" description="Polar residues" evidence="3">
    <location>
        <begin position="274"/>
        <end position="283"/>
    </location>
</feature>
<evidence type="ECO:0000256" key="2">
    <source>
        <dbReference type="ARBA" id="ARBA00022829"/>
    </source>
</evidence>
<proteinExistence type="inferred from homology"/>
<dbReference type="InterPro" id="IPR036086">
    <property type="entry name" value="ParB/Sulfiredoxin_sf"/>
</dbReference>
<evidence type="ECO:0000313" key="6">
    <source>
        <dbReference type="Proteomes" id="UP000603227"/>
    </source>
</evidence>
<feature type="region of interest" description="Disordered" evidence="3">
    <location>
        <begin position="1"/>
        <end position="27"/>
    </location>
</feature>
<reference evidence="5" key="1">
    <citation type="journal article" date="2014" name="Int. J. Syst. Evol. Microbiol.">
        <title>Complete genome sequence of Corynebacterium casei LMG S-19264T (=DSM 44701T), isolated from a smear-ripened cheese.</title>
        <authorList>
            <consortium name="US DOE Joint Genome Institute (JGI-PGF)"/>
            <person name="Walter F."/>
            <person name="Albersmeier A."/>
            <person name="Kalinowski J."/>
            <person name="Ruckert C."/>
        </authorList>
    </citation>
    <scope>NUCLEOTIDE SEQUENCE</scope>
    <source>
        <strain evidence="5">CGMCC 4.7403</strain>
    </source>
</reference>
<comment type="caution">
    <text evidence="5">The sequence shown here is derived from an EMBL/GenBank/DDBJ whole genome shotgun (WGS) entry which is preliminary data.</text>
</comment>
<protein>
    <recommendedName>
        <fullName evidence="4">ParB-like N-terminal domain-containing protein</fullName>
    </recommendedName>
</protein>
<dbReference type="GO" id="GO:0005694">
    <property type="term" value="C:chromosome"/>
    <property type="evidence" value="ECO:0007669"/>
    <property type="project" value="TreeGrafter"/>
</dbReference>
<feature type="compositionally biased region" description="Polar residues" evidence="3">
    <location>
        <begin position="290"/>
        <end position="313"/>
    </location>
</feature>
<dbReference type="Pfam" id="PF17762">
    <property type="entry name" value="HTH_ParB"/>
    <property type="match status" value="1"/>
</dbReference>